<protein>
    <submittedName>
        <fullName evidence="1">Uncharacterized protein</fullName>
    </submittedName>
</protein>
<dbReference type="Proteomes" id="UP000499080">
    <property type="component" value="Unassembled WGS sequence"/>
</dbReference>
<evidence type="ECO:0000313" key="1">
    <source>
        <dbReference type="EMBL" id="GBO10345.1"/>
    </source>
</evidence>
<name>A0A4Y2UBG9_ARAVE</name>
<gene>
    <name evidence="1" type="ORF">AVEN_31426_1</name>
</gene>
<proteinExistence type="predicted"/>
<evidence type="ECO:0000313" key="2">
    <source>
        <dbReference type="Proteomes" id="UP000499080"/>
    </source>
</evidence>
<reference evidence="1 2" key="1">
    <citation type="journal article" date="2019" name="Sci. Rep.">
        <title>Orb-weaving spider Araneus ventricosus genome elucidates the spidroin gene catalogue.</title>
        <authorList>
            <person name="Kono N."/>
            <person name="Nakamura H."/>
            <person name="Ohtoshi R."/>
            <person name="Moran D.A.P."/>
            <person name="Shinohara A."/>
            <person name="Yoshida Y."/>
            <person name="Fujiwara M."/>
            <person name="Mori M."/>
            <person name="Tomita M."/>
            <person name="Arakawa K."/>
        </authorList>
    </citation>
    <scope>NUCLEOTIDE SEQUENCE [LARGE SCALE GENOMIC DNA]</scope>
</reference>
<organism evidence="1 2">
    <name type="scientific">Araneus ventricosus</name>
    <name type="common">Orbweaver spider</name>
    <name type="synonym">Epeira ventricosa</name>
    <dbReference type="NCBI Taxonomy" id="182803"/>
    <lineage>
        <taxon>Eukaryota</taxon>
        <taxon>Metazoa</taxon>
        <taxon>Ecdysozoa</taxon>
        <taxon>Arthropoda</taxon>
        <taxon>Chelicerata</taxon>
        <taxon>Arachnida</taxon>
        <taxon>Araneae</taxon>
        <taxon>Araneomorphae</taxon>
        <taxon>Entelegynae</taxon>
        <taxon>Araneoidea</taxon>
        <taxon>Araneidae</taxon>
        <taxon>Araneus</taxon>
    </lineage>
</organism>
<dbReference type="AlphaFoldDB" id="A0A4Y2UBG9"/>
<dbReference type="EMBL" id="BGPR01035489">
    <property type="protein sequence ID" value="GBO10345.1"/>
    <property type="molecule type" value="Genomic_DNA"/>
</dbReference>
<comment type="caution">
    <text evidence="1">The sequence shown here is derived from an EMBL/GenBank/DDBJ whole genome shotgun (WGS) entry which is preliminary data.</text>
</comment>
<sequence length="89" mass="10066">MVRANEKRSHKTDYAGSVTSFYSSRVSTLTQYYIDVCGKEKLKSGILLFFISQNLCRVLVSLSTEWTLMEITIAKKCSFPIRMSVLTGS</sequence>
<keyword evidence="2" id="KW-1185">Reference proteome</keyword>
<accession>A0A4Y2UBG9</accession>